<reference evidence="1" key="1">
    <citation type="journal article" date="2014" name="Int. J. Syst. Evol. Microbiol.">
        <title>Complete genome sequence of Corynebacterium casei LMG S-19264T (=DSM 44701T), isolated from a smear-ripened cheese.</title>
        <authorList>
            <consortium name="US DOE Joint Genome Institute (JGI-PGF)"/>
            <person name="Walter F."/>
            <person name="Albersmeier A."/>
            <person name="Kalinowski J."/>
            <person name="Ruckert C."/>
        </authorList>
    </citation>
    <scope>NUCLEOTIDE SEQUENCE</scope>
    <source>
        <strain evidence="1">VKM Ac-2007</strain>
    </source>
</reference>
<evidence type="ECO:0000313" key="2">
    <source>
        <dbReference type="Proteomes" id="UP001143474"/>
    </source>
</evidence>
<reference evidence="1" key="2">
    <citation type="submission" date="2023-01" db="EMBL/GenBank/DDBJ databases">
        <authorList>
            <person name="Sun Q."/>
            <person name="Evtushenko L."/>
        </authorList>
    </citation>
    <scope>NUCLEOTIDE SEQUENCE</scope>
    <source>
        <strain evidence="1">VKM Ac-2007</strain>
    </source>
</reference>
<name>A0A9W6HYG0_9ACTN</name>
<dbReference type="EMBL" id="BSEV01000001">
    <property type="protein sequence ID" value="GLK07700.1"/>
    <property type="molecule type" value="Genomic_DNA"/>
</dbReference>
<evidence type="ECO:0000313" key="1">
    <source>
        <dbReference type="EMBL" id="GLK07700.1"/>
    </source>
</evidence>
<gene>
    <name evidence="1" type="ORF">GCM10017600_11050</name>
</gene>
<protein>
    <submittedName>
        <fullName evidence="1">Uncharacterized protein</fullName>
    </submittedName>
</protein>
<keyword evidence="2" id="KW-1185">Reference proteome</keyword>
<dbReference type="Proteomes" id="UP001143474">
    <property type="component" value="Unassembled WGS sequence"/>
</dbReference>
<proteinExistence type="predicted"/>
<organism evidence="1 2">
    <name type="scientific">Streptosporangium carneum</name>
    <dbReference type="NCBI Taxonomy" id="47481"/>
    <lineage>
        <taxon>Bacteria</taxon>
        <taxon>Bacillati</taxon>
        <taxon>Actinomycetota</taxon>
        <taxon>Actinomycetes</taxon>
        <taxon>Streptosporangiales</taxon>
        <taxon>Streptosporangiaceae</taxon>
        <taxon>Streptosporangium</taxon>
    </lineage>
</organism>
<comment type="caution">
    <text evidence="1">The sequence shown here is derived from an EMBL/GenBank/DDBJ whole genome shotgun (WGS) entry which is preliminary data.</text>
</comment>
<sequence>MRRNVGDVQLGSRGGGDAEKVVEQIMIFGDDQWAVQECLPEVRETHFQ</sequence>
<dbReference type="AlphaFoldDB" id="A0A9W6HYG0"/>
<accession>A0A9W6HYG0</accession>